<reference evidence="2" key="2">
    <citation type="submission" date="2020-09" db="EMBL/GenBank/DDBJ databases">
        <authorList>
            <person name="Sun Q."/>
            <person name="Ohkuma M."/>
        </authorList>
    </citation>
    <scope>NUCLEOTIDE SEQUENCE</scope>
    <source>
        <strain evidence="2">JCM 4646</strain>
    </source>
</reference>
<evidence type="ECO:0000256" key="1">
    <source>
        <dbReference type="SAM" id="MobiDB-lite"/>
    </source>
</evidence>
<keyword evidence="3" id="KW-1185">Reference proteome</keyword>
<feature type="compositionally biased region" description="Low complexity" evidence="1">
    <location>
        <begin position="60"/>
        <end position="69"/>
    </location>
</feature>
<evidence type="ECO:0000313" key="3">
    <source>
        <dbReference type="Proteomes" id="UP000617734"/>
    </source>
</evidence>
<feature type="compositionally biased region" description="Pro residues" evidence="1">
    <location>
        <begin position="38"/>
        <end position="48"/>
    </location>
</feature>
<dbReference type="Proteomes" id="UP000617734">
    <property type="component" value="Unassembled WGS sequence"/>
</dbReference>
<evidence type="ECO:0000313" key="2">
    <source>
        <dbReference type="EMBL" id="GHH80870.1"/>
    </source>
</evidence>
<dbReference type="AlphaFoldDB" id="A0A919GA93"/>
<reference evidence="2" key="1">
    <citation type="journal article" date="2014" name="Int. J. Syst. Evol. Microbiol.">
        <title>Complete genome sequence of Corynebacterium casei LMG S-19264T (=DSM 44701T), isolated from a smear-ripened cheese.</title>
        <authorList>
            <consortium name="US DOE Joint Genome Institute (JGI-PGF)"/>
            <person name="Walter F."/>
            <person name="Albersmeier A."/>
            <person name="Kalinowski J."/>
            <person name="Ruckert C."/>
        </authorList>
    </citation>
    <scope>NUCLEOTIDE SEQUENCE</scope>
    <source>
        <strain evidence="2">JCM 4646</strain>
    </source>
</reference>
<accession>A0A919GA93</accession>
<gene>
    <name evidence="2" type="ORF">GCM10018781_62240</name>
</gene>
<comment type="caution">
    <text evidence="2">The sequence shown here is derived from an EMBL/GenBank/DDBJ whole genome shotgun (WGS) entry which is preliminary data.</text>
</comment>
<protein>
    <submittedName>
        <fullName evidence="2">Uncharacterized protein</fullName>
    </submittedName>
</protein>
<feature type="region of interest" description="Disordered" evidence="1">
    <location>
        <begin position="1"/>
        <end position="81"/>
    </location>
</feature>
<proteinExistence type="predicted"/>
<sequence length="81" mass="8368">MKQVQLQQEKGFHGTWRPQPSQVIVGTAAHLPGLGPSSLPPYSHPPGPEGTAGRGPPPRAVRGGRASGAVLGEPTGERACR</sequence>
<organism evidence="2 3">
    <name type="scientific">Kitasatospora indigofera</name>
    <dbReference type="NCBI Taxonomy" id="67307"/>
    <lineage>
        <taxon>Bacteria</taxon>
        <taxon>Bacillati</taxon>
        <taxon>Actinomycetota</taxon>
        <taxon>Actinomycetes</taxon>
        <taxon>Kitasatosporales</taxon>
        <taxon>Streptomycetaceae</taxon>
        <taxon>Kitasatospora</taxon>
    </lineage>
</organism>
<name>A0A919GA93_9ACTN</name>
<dbReference type="EMBL" id="BNBO01000049">
    <property type="protein sequence ID" value="GHH80870.1"/>
    <property type="molecule type" value="Genomic_DNA"/>
</dbReference>